<name>A0ABY4F8T2_9BACT</name>
<dbReference type="EMBL" id="CP095049">
    <property type="protein sequence ID" value="UOQ52527.1"/>
    <property type="molecule type" value="Genomic_DNA"/>
</dbReference>
<dbReference type="RefSeq" id="WP_244716598.1">
    <property type="nucleotide sequence ID" value="NZ_CP095049.1"/>
</dbReference>
<proteinExistence type="predicted"/>
<protein>
    <recommendedName>
        <fullName evidence="5">BZIP transcription factor</fullName>
    </recommendedName>
</protein>
<keyword evidence="4" id="KW-1185">Reference proteome</keyword>
<reference evidence="3 4" key="1">
    <citation type="submission" date="2022-04" db="EMBL/GenBank/DDBJ databases">
        <title>Hymenobacter sp. isolated from the air.</title>
        <authorList>
            <person name="Won M."/>
            <person name="Lee C.-M."/>
            <person name="Woen H.-Y."/>
            <person name="Kwon S.-W."/>
        </authorList>
    </citation>
    <scope>NUCLEOTIDE SEQUENCE [LARGE SCALE GENOMIC DNA]</scope>
    <source>
        <strain evidence="4">5116 S-27</strain>
    </source>
</reference>
<feature type="coiled-coil region" evidence="1">
    <location>
        <begin position="184"/>
        <end position="214"/>
    </location>
</feature>
<gene>
    <name evidence="3" type="ORF">MUN80_22595</name>
</gene>
<organism evidence="3 4">
    <name type="scientific">Hymenobacter cellulosivorans</name>
    <dbReference type="NCBI Taxonomy" id="2932249"/>
    <lineage>
        <taxon>Bacteria</taxon>
        <taxon>Pseudomonadati</taxon>
        <taxon>Bacteroidota</taxon>
        <taxon>Cytophagia</taxon>
        <taxon>Cytophagales</taxon>
        <taxon>Hymenobacteraceae</taxon>
        <taxon>Hymenobacter</taxon>
    </lineage>
</organism>
<dbReference type="Proteomes" id="UP000831785">
    <property type="component" value="Chromosome"/>
</dbReference>
<evidence type="ECO:0008006" key="5">
    <source>
        <dbReference type="Google" id="ProtNLM"/>
    </source>
</evidence>
<sequence>MQSAAAQTTPTLNGNSLTGNQTTSPFYITAAPANGEGPYVEMVNNSSANPERAGSIGYIAGFNAANPAGISHTFYSRTAGGSWVSHMRVLQNGQIQIGQRQPAAPHNDYRLAVDGKLVAQSLYITNPSTWADYVFAPTYRRMPLADLEAYLLQNKHLPAIPAAAEVERKGYNVSEMDAKLLQSVEELTLYVIELNKQNQQLQARTAELEKALSASKVGR</sequence>
<accession>A0ABY4F8T2</accession>
<evidence type="ECO:0000256" key="1">
    <source>
        <dbReference type="SAM" id="Coils"/>
    </source>
</evidence>
<keyword evidence="1" id="KW-0175">Coiled coil</keyword>
<feature type="region of interest" description="Disordered" evidence="2">
    <location>
        <begin position="1"/>
        <end position="23"/>
    </location>
</feature>
<evidence type="ECO:0000256" key="2">
    <source>
        <dbReference type="SAM" id="MobiDB-lite"/>
    </source>
</evidence>
<evidence type="ECO:0000313" key="3">
    <source>
        <dbReference type="EMBL" id="UOQ52527.1"/>
    </source>
</evidence>
<evidence type="ECO:0000313" key="4">
    <source>
        <dbReference type="Proteomes" id="UP000831785"/>
    </source>
</evidence>